<dbReference type="Pfam" id="PF00046">
    <property type="entry name" value="Homeodomain"/>
    <property type="match status" value="1"/>
</dbReference>
<feature type="compositionally biased region" description="Polar residues" evidence="7">
    <location>
        <begin position="160"/>
        <end position="196"/>
    </location>
</feature>
<dbReference type="EMBL" id="MU001670">
    <property type="protein sequence ID" value="KAF2462185.1"/>
    <property type="molecule type" value="Genomic_DNA"/>
</dbReference>
<evidence type="ECO:0000313" key="10">
    <source>
        <dbReference type="Proteomes" id="UP000799766"/>
    </source>
</evidence>
<feature type="compositionally biased region" description="Low complexity" evidence="7">
    <location>
        <begin position="544"/>
        <end position="559"/>
    </location>
</feature>
<dbReference type="OrthoDB" id="6159439at2759"/>
<keyword evidence="4 5" id="KW-0539">Nucleus</keyword>
<comment type="subcellular location">
    <subcellularLocation>
        <location evidence="1 5 6">Nucleus</location>
    </subcellularLocation>
</comment>
<keyword evidence="10" id="KW-1185">Reference proteome</keyword>
<feature type="compositionally biased region" description="Basic and acidic residues" evidence="7">
    <location>
        <begin position="82"/>
        <end position="91"/>
    </location>
</feature>
<dbReference type="Proteomes" id="UP000799766">
    <property type="component" value="Unassembled WGS sequence"/>
</dbReference>
<dbReference type="Gene3D" id="1.10.10.60">
    <property type="entry name" value="Homeodomain-like"/>
    <property type="match status" value="1"/>
</dbReference>
<evidence type="ECO:0000256" key="1">
    <source>
        <dbReference type="ARBA" id="ARBA00004123"/>
    </source>
</evidence>
<dbReference type="InterPro" id="IPR009057">
    <property type="entry name" value="Homeodomain-like_sf"/>
</dbReference>
<feature type="region of interest" description="Disordered" evidence="7">
    <location>
        <begin position="134"/>
        <end position="261"/>
    </location>
</feature>
<feature type="region of interest" description="Disordered" evidence="7">
    <location>
        <begin position="44"/>
        <end position="91"/>
    </location>
</feature>
<feature type="compositionally biased region" description="Polar residues" evidence="7">
    <location>
        <begin position="211"/>
        <end position="229"/>
    </location>
</feature>
<dbReference type="SMART" id="SM00389">
    <property type="entry name" value="HOX"/>
    <property type="match status" value="1"/>
</dbReference>
<organism evidence="9 10">
    <name type="scientific">Lineolata rhizophorae</name>
    <dbReference type="NCBI Taxonomy" id="578093"/>
    <lineage>
        <taxon>Eukaryota</taxon>
        <taxon>Fungi</taxon>
        <taxon>Dikarya</taxon>
        <taxon>Ascomycota</taxon>
        <taxon>Pezizomycotina</taxon>
        <taxon>Dothideomycetes</taxon>
        <taxon>Dothideomycetes incertae sedis</taxon>
        <taxon>Lineolatales</taxon>
        <taxon>Lineolataceae</taxon>
        <taxon>Lineolata</taxon>
    </lineage>
</organism>
<feature type="compositionally biased region" description="Low complexity" evidence="7">
    <location>
        <begin position="366"/>
        <end position="375"/>
    </location>
</feature>
<evidence type="ECO:0000256" key="7">
    <source>
        <dbReference type="SAM" id="MobiDB-lite"/>
    </source>
</evidence>
<evidence type="ECO:0000256" key="4">
    <source>
        <dbReference type="ARBA" id="ARBA00023242"/>
    </source>
</evidence>
<dbReference type="CDD" id="cd00086">
    <property type="entry name" value="homeodomain"/>
    <property type="match status" value="1"/>
</dbReference>
<dbReference type="PROSITE" id="PS00027">
    <property type="entry name" value="HOMEOBOX_1"/>
    <property type="match status" value="1"/>
</dbReference>
<evidence type="ECO:0000256" key="5">
    <source>
        <dbReference type="PROSITE-ProRule" id="PRU00108"/>
    </source>
</evidence>
<feature type="compositionally biased region" description="Polar residues" evidence="7">
    <location>
        <begin position="307"/>
        <end position="316"/>
    </location>
</feature>
<reference evidence="9" key="1">
    <citation type="journal article" date="2020" name="Stud. Mycol.">
        <title>101 Dothideomycetes genomes: a test case for predicting lifestyles and emergence of pathogens.</title>
        <authorList>
            <person name="Haridas S."/>
            <person name="Albert R."/>
            <person name="Binder M."/>
            <person name="Bloem J."/>
            <person name="Labutti K."/>
            <person name="Salamov A."/>
            <person name="Andreopoulos B."/>
            <person name="Baker S."/>
            <person name="Barry K."/>
            <person name="Bills G."/>
            <person name="Bluhm B."/>
            <person name="Cannon C."/>
            <person name="Castanera R."/>
            <person name="Culley D."/>
            <person name="Daum C."/>
            <person name="Ezra D."/>
            <person name="Gonzalez J."/>
            <person name="Henrissat B."/>
            <person name="Kuo A."/>
            <person name="Liang C."/>
            <person name="Lipzen A."/>
            <person name="Lutzoni F."/>
            <person name="Magnuson J."/>
            <person name="Mondo S."/>
            <person name="Nolan M."/>
            <person name="Ohm R."/>
            <person name="Pangilinan J."/>
            <person name="Park H.-J."/>
            <person name="Ramirez L."/>
            <person name="Alfaro M."/>
            <person name="Sun H."/>
            <person name="Tritt A."/>
            <person name="Yoshinaga Y."/>
            <person name="Zwiers L.-H."/>
            <person name="Turgeon B."/>
            <person name="Goodwin S."/>
            <person name="Spatafora J."/>
            <person name="Crous P."/>
            <person name="Grigoriev I."/>
        </authorList>
    </citation>
    <scope>NUCLEOTIDE SEQUENCE</scope>
    <source>
        <strain evidence="9">ATCC 16933</strain>
    </source>
</reference>
<protein>
    <recommendedName>
        <fullName evidence="8">Homeobox domain-containing protein</fullName>
    </recommendedName>
</protein>
<dbReference type="AlphaFoldDB" id="A0A6A6PDX0"/>
<feature type="compositionally biased region" description="Low complexity" evidence="7">
    <location>
        <begin position="418"/>
        <end position="427"/>
    </location>
</feature>
<feature type="compositionally biased region" description="Polar residues" evidence="7">
    <location>
        <begin position="134"/>
        <end position="143"/>
    </location>
</feature>
<feature type="compositionally biased region" description="Basic and acidic residues" evidence="7">
    <location>
        <begin position="462"/>
        <end position="475"/>
    </location>
</feature>
<gene>
    <name evidence="9" type="ORF">BDY21DRAFT_330683</name>
</gene>
<evidence type="ECO:0000313" key="9">
    <source>
        <dbReference type="EMBL" id="KAF2462185.1"/>
    </source>
</evidence>
<feature type="domain" description="Homeobox" evidence="8">
    <location>
        <begin position="57"/>
        <end position="117"/>
    </location>
</feature>
<evidence type="ECO:0000256" key="6">
    <source>
        <dbReference type="RuleBase" id="RU000682"/>
    </source>
</evidence>
<evidence type="ECO:0000259" key="8">
    <source>
        <dbReference type="PROSITE" id="PS50071"/>
    </source>
</evidence>
<dbReference type="InterPro" id="IPR017970">
    <property type="entry name" value="Homeobox_CS"/>
</dbReference>
<feature type="compositionally biased region" description="Low complexity" evidence="7">
    <location>
        <begin position="197"/>
        <end position="206"/>
    </location>
</feature>
<feature type="compositionally biased region" description="Polar residues" evidence="7">
    <location>
        <begin position="323"/>
        <end position="335"/>
    </location>
</feature>
<feature type="compositionally biased region" description="Polar residues" evidence="7">
    <location>
        <begin position="384"/>
        <end position="393"/>
    </location>
</feature>
<sequence>MPESPGAPDTACVASNASAVSSEDALYSASSPSSIAFLVHSQDSVEKNLPPDVDNKPLARQKRKRTSPEDQKVLEAAYQHNPKPDKSTRKELARRVALNEKEVQIWFQNRRQNTRRKSRGPLSSQEVAVHFESSVATVHQSSPAYDFEPTQHRDVESESGLGSSQDNVQISNNQPGEDSFATSIMPSNVTDRQPSETSADAATSTSPIELPSSQSTDVSQQMRPQSSAGSGYLANRRCALGRHNSADSPSTSAKHEDRSLPKFLTKASSFVRLSTSWDGKAQIVTDDTQSPSPPRKEPFDSRIAKSNGLQHSSSGTDLAGMFKSSQLLDSSRSVTRASSGRSRDSRAWEFWCDSDARNSLAEKADQQSSGSAADAIGLIRSHSRNTLKPNLSKRNAPPMLSQTRKRSKLESSCDQPQLRRSSSSLGRLQDRAVAGKPVEAVKSSSKGKDENVEGELEVPQTDSDKENWEPKENRPTARRPPPAGNRFGHPRRAPLGENFQVLSQSGSLGAMMDREKRQKSNQKQLIDPENINPEDDEEIAAFMGSSRGKGSGRASVSSGEDFDCVQGLLKLSQGNWR</sequence>
<evidence type="ECO:0000256" key="2">
    <source>
        <dbReference type="ARBA" id="ARBA00023125"/>
    </source>
</evidence>
<feature type="compositionally biased region" description="Basic and acidic residues" evidence="7">
    <location>
        <begin position="294"/>
        <end position="303"/>
    </location>
</feature>
<accession>A0A6A6PDX0</accession>
<dbReference type="PANTHER" id="PTHR24323:SF7">
    <property type="entry name" value="HOMEOBOX DOMAIN-CONTAINING PROTEIN"/>
    <property type="match status" value="1"/>
</dbReference>
<keyword evidence="3 5" id="KW-0371">Homeobox</keyword>
<feature type="region of interest" description="Disordered" evidence="7">
    <location>
        <begin position="278"/>
        <end position="345"/>
    </location>
</feature>
<feature type="region of interest" description="Disordered" evidence="7">
    <location>
        <begin position="513"/>
        <end position="564"/>
    </location>
</feature>
<evidence type="ECO:0000256" key="3">
    <source>
        <dbReference type="ARBA" id="ARBA00023155"/>
    </source>
</evidence>
<dbReference type="InterPro" id="IPR001356">
    <property type="entry name" value="HD"/>
</dbReference>
<dbReference type="PANTHER" id="PTHR24323">
    <property type="entry name" value="CEH-10 HOMEODOMAIN-CONTAINING HOMOLOG"/>
    <property type="match status" value="1"/>
</dbReference>
<dbReference type="SUPFAM" id="SSF46689">
    <property type="entry name" value="Homeodomain-like"/>
    <property type="match status" value="1"/>
</dbReference>
<keyword evidence="2 5" id="KW-0238">DNA-binding</keyword>
<dbReference type="GO" id="GO:0000976">
    <property type="term" value="F:transcription cis-regulatory region binding"/>
    <property type="evidence" value="ECO:0007669"/>
    <property type="project" value="TreeGrafter"/>
</dbReference>
<dbReference type="GO" id="GO:0000981">
    <property type="term" value="F:DNA-binding transcription factor activity, RNA polymerase II-specific"/>
    <property type="evidence" value="ECO:0007669"/>
    <property type="project" value="InterPro"/>
</dbReference>
<dbReference type="GO" id="GO:0005634">
    <property type="term" value="C:nucleus"/>
    <property type="evidence" value="ECO:0007669"/>
    <property type="project" value="UniProtKB-SubCell"/>
</dbReference>
<name>A0A6A6PDX0_9PEZI</name>
<dbReference type="PROSITE" id="PS50071">
    <property type="entry name" value="HOMEOBOX_2"/>
    <property type="match status" value="1"/>
</dbReference>
<feature type="DNA-binding region" description="Homeobox" evidence="5">
    <location>
        <begin position="59"/>
        <end position="118"/>
    </location>
</feature>
<dbReference type="InterPro" id="IPR051775">
    <property type="entry name" value="Homeobox_domain"/>
</dbReference>
<proteinExistence type="predicted"/>
<feature type="region of interest" description="Disordered" evidence="7">
    <location>
        <begin position="360"/>
        <end position="496"/>
    </location>
</feature>